<keyword evidence="1" id="KW-0436">Ligase</keyword>
<evidence type="ECO:0000313" key="2">
    <source>
        <dbReference type="Proteomes" id="UP000198327"/>
    </source>
</evidence>
<name>A0A239KSV0_9NOCA</name>
<dbReference type="EMBL" id="FZOW01000011">
    <property type="protein sequence ID" value="SNT20703.1"/>
    <property type="molecule type" value="Genomic_DNA"/>
</dbReference>
<organism evidence="1 2">
    <name type="scientific">Rhodococcoides kyotonense</name>
    <dbReference type="NCBI Taxonomy" id="398843"/>
    <lineage>
        <taxon>Bacteria</taxon>
        <taxon>Bacillati</taxon>
        <taxon>Actinomycetota</taxon>
        <taxon>Actinomycetes</taxon>
        <taxon>Mycobacteriales</taxon>
        <taxon>Nocardiaceae</taxon>
        <taxon>Rhodococcoides</taxon>
    </lineage>
</organism>
<accession>A0A239KSV0</accession>
<dbReference type="Proteomes" id="UP000198327">
    <property type="component" value="Unassembled WGS sequence"/>
</dbReference>
<dbReference type="STRING" id="398843.A3K89_01475"/>
<evidence type="ECO:0000313" key="1">
    <source>
        <dbReference type="EMBL" id="SNT20703.1"/>
    </source>
</evidence>
<gene>
    <name evidence="1" type="ORF">SAMN05421642_11142</name>
</gene>
<dbReference type="GO" id="GO:0016874">
    <property type="term" value="F:ligase activity"/>
    <property type="evidence" value="ECO:0007669"/>
    <property type="project" value="UniProtKB-KW"/>
</dbReference>
<protein>
    <submittedName>
        <fullName evidence="1">2'-5' RNA ligase</fullName>
    </submittedName>
</protein>
<sequence>MADMVQSVELLLDTELDDAVRREWQMLFDAGLPSQARHRGASNRPHVTLAVADEFASLDARIGSIPVAPFPLRLGPLVVFRGRTATLARLVIPSPALLDLHATVSSLVGDARGSRSHTEPGQWTPHVTLARRLAGAELTEAIDQLHSEPGVLIGNASALRRWDGDGRVEWFVGGSTQNR</sequence>
<proteinExistence type="predicted"/>
<dbReference type="Pfam" id="PF13563">
    <property type="entry name" value="2_5_RNA_ligase2"/>
    <property type="match status" value="1"/>
</dbReference>
<dbReference type="InterPro" id="IPR009097">
    <property type="entry name" value="Cyclic_Pdiesterase"/>
</dbReference>
<dbReference type="Gene3D" id="3.90.1140.10">
    <property type="entry name" value="Cyclic phosphodiesterase"/>
    <property type="match status" value="1"/>
</dbReference>
<reference evidence="2" key="1">
    <citation type="submission" date="2017-06" db="EMBL/GenBank/DDBJ databases">
        <authorList>
            <person name="Varghese N."/>
            <person name="Submissions S."/>
        </authorList>
    </citation>
    <scope>NUCLEOTIDE SEQUENCE [LARGE SCALE GENOMIC DNA]</scope>
    <source>
        <strain evidence="2">JCM 23211</strain>
    </source>
</reference>
<keyword evidence="2" id="KW-1185">Reference proteome</keyword>
<dbReference type="SUPFAM" id="SSF55144">
    <property type="entry name" value="LigT-like"/>
    <property type="match status" value="1"/>
</dbReference>
<dbReference type="AlphaFoldDB" id="A0A239KSV0"/>